<dbReference type="KEGG" id="mde:101896802"/>
<keyword evidence="17" id="KW-1185">Reference proteome</keyword>
<comment type="similarity">
    <text evidence="4">Belongs to the SUA5 family.</text>
</comment>
<dbReference type="PROSITE" id="PS51163">
    <property type="entry name" value="YRDC"/>
    <property type="match status" value="1"/>
</dbReference>
<evidence type="ECO:0000313" key="18">
    <source>
        <dbReference type="RefSeq" id="XP_005176493.3"/>
    </source>
</evidence>
<dbReference type="GO" id="GO:0005886">
    <property type="term" value="C:plasma membrane"/>
    <property type="evidence" value="ECO:0007669"/>
    <property type="project" value="UniProtKB-SubCell"/>
</dbReference>
<keyword evidence="10" id="KW-0809">Transit peptide</keyword>
<evidence type="ECO:0000256" key="1">
    <source>
        <dbReference type="ARBA" id="ARBA00004173"/>
    </source>
</evidence>
<evidence type="ECO:0000259" key="16">
    <source>
        <dbReference type="PROSITE" id="PS51163"/>
    </source>
</evidence>
<keyword evidence="11" id="KW-0496">Mitochondrion</keyword>
<dbReference type="AlphaFoldDB" id="A0A9J7CKU3"/>
<sequence length="251" mass="27778">MSILIRSFRPFGVYRFATFKPTSEIMQSPSNPPIHYSNDKNASDIAAHYIKSGHVIALPTDTVYGLACDANNEIAIKKLYTIKGRDFHKPVAICVRDLGDLRKYGRAEHLSDSLLEKLLPGPITIVIERSKHLSNPFLNPSTSKIGIRIPNFKFIQDLCNIYNEQPLALTSANRSSEKSSLNINEFESLWPSLGGIFDCGQIGTSEERRSASTVVDLSTPGLYKIVREGVALKFTLDALNQHGLKSLDSIG</sequence>
<dbReference type="SUPFAM" id="SSF55821">
    <property type="entry name" value="YrdC/RibB"/>
    <property type="match status" value="1"/>
</dbReference>
<dbReference type="NCBIfam" id="TIGR00057">
    <property type="entry name" value="L-threonylcarbamoyladenylate synthase"/>
    <property type="match status" value="1"/>
</dbReference>
<dbReference type="Proteomes" id="UP001652621">
    <property type="component" value="Unplaced"/>
</dbReference>
<gene>
    <name evidence="18" type="primary">LOC101896802</name>
</gene>
<dbReference type="EC" id="2.7.7.87" evidence="5"/>
<dbReference type="GO" id="GO:0061710">
    <property type="term" value="F:L-threonylcarbamoyladenylate synthase"/>
    <property type="evidence" value="ECO:0007669"/>
    <property type="project" value="UniProtKB-EC"/>
</dbReference>
<dbReference type="VEuPathDB" id="VectorBase:MDOMA2_006619"/>
<comment type="catalytic activity">
    <reaction evidence="13">
        <text>L-threonine + hydrogencarbonate + ATP = L-threonylcarbamoyladenylate + diphosphate + H2O</text>
        <dbReference type="Rhea" id="RHEA:36407"/>
        <dbReference type="ChEBI" id="CHEBI:15377"/>
        <dbReference type="ChEBI" id="CHEBI:17544"/>
        <dbReference type="ChEBI" id="CHEBI:30616"/>
        <dbReference type="ChEBI" id="CHEBI:33019"/>
        <dbReference type="ChEBI" id="CHEBI:57926"/>
        <dbReference type="ChEBI" id="CHEBI:73682"/>
        <dbReference type="EC" id="2.7.7.87"/>
    </reaction>
</comment>
<dbReference type="Gene3D" id="3.90.870.10">
    <property type="entry name" value="DHBP synthase"/>
    <property type="match status" value="1"/>
</dbReference>
<evidence type="ECO:0000256" key="4">
    <source>
        <dbReference type="ARBA" id="ARBA00007663"/>
    </source>
</evidence>
<dbReference type="InterPro" id="IPR017945">
    <property type="entry name" value="DHBP_synth_RibB-like_a/b_dom"/>
</dbReference>
<evidence type="ECO:0000256" key="6">
    <source>
        <dbReference type="ARBA" id="ARBA00015492"/>
    </source>
</evidence>
<reference evidence="18" key="1">
    <citation type="submission" date="2025-08" db="UniProtKB">
        <authorList>
            <consortium name="RefSeq"/>
        </authorList>
    </citation>
    <scope>IDENTIFICATION</scope>
    <source>
        <strain evidence="18">Aabys</strain>
        <tissue evidence="18">Whole body</tissue>
    </source>
</reference>
<dbReference type="OrthoDB" id="3648309at2759"/>
<proteinExistence type="inferred from homology"/>
<keyword evidence="8" id="KW-0963">Cytoplasm</keyword>
<keyword evidence="7" id="KW-1003">Cell membrane</keyword>
<evidence type="ECO:0000256" key="5">
    <source>
        <dbReference type="ARBA" id="ARBA00012584"/>
    </source>
</evidence>
<dbReference type="Pfam" id="PF01300">
    <property type="entry name" value="Sua5_yciO_yrdC"/>
    <property type="match status" value="1"/>
</dbReference>
<comment type="subcellular location">
    <subcellularLocation>
        <location evidence="2">Cell membrane</location>
        <topology evidence="2">Peripheral membrane protein</topology>
    </subcellularLocation>
    <subcellularLocation>
        <location evidence="3">Cytoplasm</location>
    </subcellularLocation>
    <subcellularLocation>
        <location evidence="1">Mitochondrion</location>
    </subcellularLocation>
</comment>
<dbReference type="FunFam" id="3.90.870.10:FF:000007">
    <property type="entry name" value="YrdC N6-threonylcarbamoyltransferase domain containing"/>
    <property type="match status" value="1"/>
</dbReference>
<dbReference type="InterPro" id="IPR006070">
    <property type="entry name" value="Sua5-like_dom"/>
</dbReference>
<evidence type="ECO:0000256" key="9">
    <source>
        <dbReference type="ARBA" id="ARBA00022679"/>
    </source>
</evidence>
<evidence type="ECO:0000256" key="3">
    <source>
        <dbReference type="ARBA" id="ARBA00004496"/>
    </source>
</evidence>
<feature type="domain" description="YrdC-like" evidence="16">
    <location>
        <begin position="40"/>
        <end position="231"/>
    </location>
</feature>
<evidence type="ECO:0000256" key="13">
    <source>
        <dbReference type="ARBA" id="ARBA00048366"/>
    </source>
</evidence>
<evidence type="ECO:0000256" key="10">
    <source>
        <dbReference type="ARBA" id="ARBA00022946"/>
    </source>
</evidence>
<evidence type="ECO:0000313" key="17">
    <source>
        <dbReference type="Proteomes" id="UP001652621"/>
    </source>
</evidence>
<dbReference type="RefSeq" id="XP_005176493.3">
    <property type="nucleotide sequence ID" value="XM_005176436.4"/>
</dbReference>
<evidence type="ECO:0000256" key="2">
    <source>
        <dbReference type="ARBA" id="ARBA00004202"/>
    </source>
</evidence>
<comment type="function">
    <text evidence="14">Cytoplasmic and mitochondrial threonylcarbamoyl-AMP synthase required for the formation of a threonylcarbamoyl group on adenosine at position 37 (t(6)A37) in tRNAs that read codons beginning with adenine. Catalyzes the conversion of L-threonine, HCO(3)(-)/CO(2) and ATP to give threonylcarbamoyl-AMP (TC-AMP) as the acyladenylate intermediate, with the release of diphosphate. Participates in t(6)A37 formation in cytoplasmic and mitochondrial tRNAs. May regulate the activity of some transporters.</text>
</comment>
<name>A0A9J7CKU3_MUSDO</name>
<dbReference type="GO" id="GO:0003725">
    <property type="term" value="F:double-stranded RNA binding"/>
    <property type="evidence" value="ECO:0007669"/>
    <property type="project" value="InterPro"/>
</dbReference>
<evidence type="ECO:0000256" key="8">
    <source>
        <dbReference type="ARBA" id="ARBA00022490"/>
    </source>
</evidence>
<evidence type="ECO:0000256" key="12">
    <source>
        <dbReference type="ARBA" id="ARBA00023136"/>
    </source>
</evidence>
<evidence type="ECO:0000256" key="14">
    <source>
        <dbReference type="ARBA" id="ARBA00058524"/>
    </source>
</evidence>
<dbReference type="PANTHER" id="PTHR17490:SF10">
    <property type="entry name" value="THREONYLCARBAMOYL-AMP SYNTHASE"/>
    <property type="match status" value="1"/>
</dbReference>
<dbReference type="PANTHER" id="PTHR17490">
    <property type="entry name" value="SUA5"/>
    <property type="match status" value="1"/>
</dbReference>
<protein>
    <recommendedName>
        <fullName evidence="6">Threonylcarbamoyl-AMP synthase</fullName>
        <ecNumber evidence="5">2.7.7.87</ecNumber>
    </recommendedName>
</protein>
<dbReference type="CTD" id="3772640"/>
<keyword evidence="9" id="KW-0808">Transferase</keyword>
<dbReference type="GO" id="GO:0005739">
    <property type="term" value="C:mitochondrion"/>
    <property type="evidence" value="ECO:0007669"/>
    <property type="project" value="UniProtKB-SubCell"/>
</dbReference>
<evidence type="ECO:0000256" key="11">
    <source>
        <dbReference type="ARBA" id="ARBA00023128"/>
    </source>
</evidence>
<organism evidence="17 18">
    <name type="scientific">Musca domestica</name>
    <name type="common">House fly</name>
    <dbReference type="NCBI Taxonomy" id="7370"/>
    <lineage>
        <taxon>Eukaryota</taxon>
        <taxon>Metazoa</taxon>
        <taxon>Ecdysozoa</taxon>
        <taxon>Arthropoda</taxon>
        <taxon>Hexapoda</taxon>
        <taxon>Insecta</taxon>
        <taxon>Pterygota</taxon>
        <taxon>Neoptera</taxon>
        <taxon>Endopterygota</taxon>
        <taxon>Diptera</taxon>
        <taxon>Brachycera</taxon>
        <taxon>Muscomorpha</taxon>
        <taxon>Muscoidea</taxon>
        <taxon>Muscidae</taxon>
        <taxon>Musca</taxon>
    </lineage>
</organism>
<evidence type="ECO:0000256" key="15">
    <source>
        <dbReference type="ARBA" id="ARBA00063146"/>
    </source>
</evidence>
<keyword evidence="12" id="KW-0472">Membrane</keyword>
<dbReference type="GO" id="GO:0000049">
    <property type="term" value="F:tRNA binding"/>
    <property type="evidence" value="ECO:0007669"/>
    <property type="project" value="TreeGrafter"/>
</dbReference>
<accession>A0A9J7CKU3</accession>
<comment type="subunit">
    <text evidence="15">Interacts with RSC1A1.</text>
</comment>
<dbReference type="InterPro" id="IPR050156">
    <property type="entry name" value="TC-AMP_synthase_SUA5"/>
</dbReference>
<dbReference type="GO" id="GO:0006450">
    <property type="term" value="P:regulation of translational fidelity"/>
    <property type="evidence" value="ECO:0007669"/>
    <property type="project" value="TreeGrafter"/>
</dbReference>
<evidence type="ECO:0000256" key="7">
    <source>
        <dbReference type="ARBA" id="ARBA00022475"/>
    </source>
</evidence>
<dbReference type="GeneID" id="101896802"/>